<dbReference type="EMBL" id="JBBCAQ010000036">
    <property type="protein sequence ID" value="KAK7576304.1"/>
    <property type="molecule type" value="Genomic_DNA"/>
</dbReference>
<evidence type="ECO:0000256" key="1">
    <source>
        <dbReference type="ARBA" id="ARBA00004123"/>
    </source>
</evidence>
<feature type="compositionally biased region" description="Acidic residues" evidence="5">
    <location>
        <begin position="133"/>
        <end position="148"/>
    </location>
</feature>
<dbReference type="GO" id="GO:0034715">
    <property type="term" value="C:pICln-Sm protein complex"/>
    <property type="evidence" value="ECO:0007669"/>
    <property type="project" value="TreeGrafter"/>
</dbReference>
<feature type="region of interest" description="Disordered" evidence="5">
    <location>
        <begin position="124"/>
        <end position="170"/>
    </location>
</feature>
<dbReference type="InterPro" id="IPR039924">
    <property type="entry name" value="ICln/Lot5/Saf5"/>
</dbReference>
<dbReference type="Pfam" id="PF03517">
    <property type="entry name" value="Voldacs"/>
    <property type="match status" value="1"/>
</dbReference>
<evidence type="ECO:0000313" key="7">
    <source>
        <dbReference type="Proteomes" id="UP001367676"/>
    </source>
</evidence>
<evidence type="ECO:0000256" key="5">
    <source>
        <dbReference type="SAM" id="MobiDB-lite"/>
    </source>
</evidence>
<dbReference type="Proteomes" id="UP001367676">
    <property type="component" value="Unassembled WGS sequence"/>
</dbReference>
<comment type="caution">
    <text evidence="6">The sequence shown here is derived from an EMBL/GenBank/DDBJ whole genome shotgun (WGS) entry which is preliminary data.</text>
</comment>
<dbReference type="GO" id="GO:0005681">
    <property type="term" value="C:spliceosomal complex"/>
    <property type="evidence" value="ECO:0007669"/>
    <property type="project" value="TreeGrafter"/>
</dbReference>
<reference evidence="6 7" key="1">
    <citation type="submission" date="2024-03" db="EMBL/GenBank/DDBJ databases">
        <title>Adaptation during the transition from Ophiocordyceps entomopathogen to insect associate is accompanied by gene loss and intensified selection.</title>
        <authorList>
            <person name="Ward C.M."/>
            <person name="Onetto C.A."/>
            <person name="Borneman A.R."/>
        </authorList>
    </citation>
    <scope>NUCLEOTIDE SEQUENCE [LARGE SCALE GENOMIC DNA]</scope>
    <source>
        <strain evidence="6">AWRI1</strain>
        <tissue evidence="6">Single Adult Female</tissue>
    </source>
</reference>
<dbReference type="GO" id="GO:0000387">
    <property type="term" value="P:spliceosomal snRNP assembly"/>
    <property type="evidence" value="ECO:0007669"/>
    <property type="project" value="TreeGrafter"/>
</dbReference>
<dbReference type="PANTHER" id="PTHR21399">
    <property type="entry name" value="CHLORIDE CONDUCTANCE REGULATORY PROTEIN ICLN"/>
    <property type="match status" value="1"/>
</dbReference>
<dbReference type="InterPro" id="IPR011993">
    <property type="entry name" value="PH-like_dom_sf"/>
</dbReference>
<keyword evidence="7" id="KW-1185">Reference proteome</keyword>
<gene>
    <name evidence="6" type="ORF">V9T40_012590</name>
</gene>
<protein>
    <recommendedName>
        <fullName evidence="8">Methylosome subunit pICln</fullName>
    </recommendedName>
</protein>
<organism evidence="6 7">
    <name type="scientific">Parthenolecanium corni</name>
    <dbReference type="NCBI Taxonomy" id="536013"/>
    <lineage>
        <taxon>Eukaryota</taxon>
        <taxon>Metazoa</taxon>
        <taxon>Ecdysozoa</taxon>
        <taxon>Arthropoda</taxon>
        <taxon>Hexapoda</taxon>
        <taxon>Insecta</taxon>
        <taxon>Pterygota</taxon>
        <taxon>Neoptera</taxon>
        <taxon>Paraneoptera</taxon>
        <taxon>Hemiptera</taxon>
        <taxon>Sternorrhyncha</taxon>
        <taxon>Coccoidea</taxon>
        <taxon>Coccidae</taxon>
        <taxon>Parthenolecanium</taxon>
    </lineage>
</organism>
<sequence>MKLSSDIQRPETGIRLTEDDTRVYINNESKGTGTLLVTENVIVWINGEGQGLSLNYPDISLFAVCTDREKYAEDCIFMLVKDEDAGEGDSDEDEDFCDECEIRFAPPGGTDVKDVFNVIQDCNKLHPNTNDDMVGDSEEDDDEDDFEDSGVVPNGNGHYATGQFDDAEMN</sequence>
<evidence type="ECO:0000313" key="6">
    <source>
        <dbReference type="EMBL" id="KAK7576304.1"/>
    </source>
</evidence>
<dbReference type="Gene3D" id="2.30.29.30">
    <property type="entry name" value="Pleckstrin-homology domain (PH domain)/Phosphotyrosine-binding domain (PTB)"/>
    <property type="match status" value="1"/>
</dbReference>
<keyword evidence="4" id="KW-0539">Nucleus</keyword>
<evidence type="ECO:0008006" key="8">
    <source>
        <dbReference type="Google" id="ProtNLM"/>
    </source>
</evidence>
<dbReference type="GO" id="GO:0005829">
    <property type="term" value="C:cytosol"/>
    <property type="evidence" value="ECO:0007669"/>
    <property type="project" value="TreeGrafter"/>
</dbReference>
<evidence type="ECO:0000256" key="3">
    <source>
        <dbReference type="ARBA" id="ARBA00022490"/>
    </source>
</evidence>
<evidence type="ECO:0000256" key="4">
    <source>
        <dbReference type="ARBA" id="ARBA00023242"/>
    </source>
</evidence>
<name>A0AAN9XZK1_9HEMI</name>
<accession>A0AAN9XZK1</accession>
<dbReference type="AlphaFoldDB" id="A0AAN9XZK1"/>
<proteinExistence type="predicted"/>
<dbReference type="GO" id="GO:0045292">
    <property type="term" value="P:mRNA cis splicing, via spliceosome"/>
    <property type="evidence" value="ECO:0007669"/>
    <property type="project" value="TreeGrafter"/>
</dbReference>
<dbReference type="PANTHER" id="PTHR21399:SF0">
    <property type="entry name" value="METHYLOSOME SUBUNIT PICLN"/>
    <property type="match status" value="1"/>
</dbReference>
<evidence type="ECO:0000256" key="2">
    <source>
        <dbReference type="ARBA" id="ARBA00004496"/>
    </source>
</evidence>
<comment type="subcellular location">
    <subcellularLocation>
        <location evidence="2">Cytoplasm</location>
    </subcellularLocation>
    <subcellularLocation>
        <location evidence="1">Nucleus</location>
    </subcellularLocation>
</comment>
<keyword evidence="3" id="KW-0963">Cytoplasm</keyword>